<protein>
    <recommendedName>
        <fullName evidence="5">RxLR effector protein</fullName>
    </recommendedName>
</protein>
<evidence type="ECO:0000256" key="1">
    <source>
        <dbReference type="SAM" id="MobiDB-lite"/>
    </source>
</evidence>
<feature type="compositionally biased region" description="Polar residues" evidence="1">
    <location>
        <begin position="46"/>
        <end position="58"/>
    </location>
</feature>
<dbReference type="EMBL" id="QXFT01001270">
    <property type="protein sequence ID" value="KAE9323528.1"/>
    <property type="molecule type" value="Genomic_DNA"/>
</dbReference>
<comment type="caution">
    <text evidence="3">The sequence shown here is derived from an EMBL/GenBank/DDBJ whole genome shotgun (WGS) entry which is preliminary data.</text>
</comment>
<feature type="chain" id="PRO_5025612937" description="RxLR effector protein" evidence="2">
    <location>
        <begin position="28"/>
        <end position="65"/>
    </location>
</feature>
<gene>
    <name evidence="3" type="ORF">PR003_g16958</name>
</gene>
<evidence type="ECO:0000256" key="2">
    <source>
        <dbReference type="SAM" id="SignalP"/>
    </source>
</evidence>
<keyword evidence="2" id="KW-0732">Signal</keyword>
<sequence>MRALTDTDSLLMAIVVLTCQMPALGSAGADSSRRVKRPDSVRDFRSSASGATEPSVQSRVLRHTA</sequence>
<evidence type="ECO:0008006" key="5">
    <source>
        <dbReference type="Google" id="ProtNLM"/>
    </source>
</evidence>
<evidence type="ECO:0000313" key="4">
    <source>
        <dbReference type="Proteomes" id="UP000434957"/>
    </source>
</evidence>
<proteinExistence type="predicted"/>
<evidence type="ECO:0000313" key="3">
    <source>
        <dbReference type="EMBL" id="KAE9323528.1"/>
    </source>
</evidence>
<name>A0A6A4EJV2_9STRA</name>
<feature type="compositionally biased region" description="Basic and acidic residues" evidence="1">
    <location>
        <begin position="31"/>
        <end position="45"/>
    </location>
</feature>
<dbReference type="Proteomes" id="UP000434957">
    <property type="component" value="Unassembled WGS sequence"/>
</dbReference>
<keyword evidence="4" id="KW-1185">Reference proteome</keyword>
<organism evidence="3 4">
    <name type="scientific">Phytophthora rubi</name>
    <dbReference type="NCBI Taxonomy" id="129364"/>
    <lineage>
        <taxon>Eukaryota</taxon>
        <taxon>Sar</taxon>
        <taxon>Stramenopiles</taxon>
        <taxon>Oomycota</taxon>
        <taxon>Peronosporomycetes</taxon>
        <taxon>Peronosporales</taxon>
        <taxon>Peronosporaceae</taxon>
        <taxon>Phytophthora</taxon>
    </lineage>
</organism>
<feature type="signal peptide" evidence="2">
    <location>
        <begin position="1"/>
        <end position="27"/>
    </location>
</feature>
<accession>A0A6A4EJV2</accession>
<reference evidence="3 4" key="1">
    <citation type="submission" date="2018-08" db="EMBL/GenBank/DDBJ databases">
        <title>Genomic investigation of the strawberry pathogen Phytophthora fragariae indicates pathogenicity is determined by transcriptional variation in three key races.</title>
        <authorList>
            <person name="Adams T.M."/>
            <person name="Armitage A.D."/>
            <person name="Sobczyk M.K."/>
            <person name="Bates H.J."/>
            <person name="Dunwell J.M."/>
            <person name="Nellist C.F."/>
            <person name="Harrison R.J."/>
        </authorList>
    </citation>
    <scope>NUCLEOTIDE SEQUENCE [LARGE SCALE GENOMIC DNA]</scope>
    <source>
        <strain evidence="3 4">SCRP333</strain>
    </source>
</reference>
<feature type="region of interest" description="Disordered" evidence="1">
    <location>
        <begin position="25"/>
        <end position="65"/>
    </location>
</feature>
<dbReference type="AlphaFoldDB" id="A0A6A4EJV2"/>